<protein>
    <recommendedName>
        <fullName evidence="15">Crh-like protein</fullName>
        <ecNumber evidence="15">3.2.-.-</ecNumber>
    </recommendedName>
</protein>
<feature type="signal peptide" evidence="18">
    <location>
        <begin position="1"/>
        <end position="21"/>
    </location>
</feature>
<evidence type="ECO:0000256" key="12">
    <source>
        <dbReference type="ARBA" id="ARBA00023295"/>
    </source>
</evidence>
<dbReference type="PROSITE" id="PS51762">
    <property type="entry name" value="GH16_2"/>
    <property type="match status" value="1"/>
</dbReference>
<feature type="chain" id="PRO_5045949404" description="Crh-like protein" evidence="18">
    <location>
        <begin position="22"/>
        <end position="415"/>
    </location>
</feature>
<dbReference type="SUPFAM" id="SSF49899">
    <property type="entry name" value="Concanavalin A-like lectins/glucanases"/>
    <property type="match status" value="1"/>
</dbReference>
<dbReference type="EC" id="3.2.-.-" evidence="15"/>
<feature type="compositionally biased region" description="Polar residues" evidence="16">
    <location>
        <begin position="272"/>
        <end position="287"/>
    </location>
</feature>
<feature type="compositionally biased region" description="Low complexity" evidence="16">
    <location>
        <begin position="288"/>
        <end position="389"/>
    </location>
</feature>
<organism evidence="20 21">
    <name type="scientific">Paecilomyces lecythidis</name>
    <dbReference type="NCBI Taxonomy" id="3004212"/>
    <lineage>
        <taxon>Eukaryota</taxon>
        <taxon>Fungi</taxon>
        <taxon>Dikarya</taxon>
        <taxon>Ascomycota</taxon>
        <taxon>Pezizomycotina</taxon>
        <taxon>Eurotiomycetes</taxon>
        <taxon>Eurotiomycetidae</taxon>
        <taxon>Eurotiales</taxon>
        <taxon>Thermoascaceae</taxon>
        <taxon>Paecilomyces</taxon>
    </lineage>
</organism>
<dbReference type="InterPro" id="IPR050546">
    <property type="entry name" value="Glycosyl_Hydrlase_16"/>
</dbReference>
<evidence type="ECO:0000256" key="17">
    <source>
        <dbReference type="SAM" id="Phobius"/>
    </source>
</evidence>
<evidence type="ECO:0000256" key="6">
    <source>
        <dbReference type="ARBA" id="ARBA00022679"/>
    </source>
</evidence>
<dbReference type="InterPro" id="IPR000757">
    <property type="entry name" value="Beta-glucanase-like"/>
</dbReference>
<keyword evidence="12 20" id="KW-0326">Glycosidase</keyword>
<keyword evidence="9 15" id="KW-0472">Membrane</keyword>
<dbReference type="InterPro" id="IPR017168">
    <property type="entry name" value="CHR-like"/>
</dbReference>
<evidence type="ECO:0000256" key="4">
    <source>
        <dbReference type="ARBA" id="ARBA00022622"/>
    </source>
</evidence>
<feature type="region of interest" description="Disordered" evidence="16">
    <location>
        <begin position="272"/>
        <end position="389"/>
    </location>
</feature>
<evidence type="ECO:0000256" key="15">
    <source>
        <dbReference type="PIRNR" id="PIRNR037299"/>
    </source>
</evidence>
<dbReference type="Pfam" id="PF00722">
    <property type="entry name" value="Glyco_hydro_16"/>
    <property type="match status" value="1"/>
</dbReference>
<dbReference type="Proteomes" id="UP001583193">
    <property type="component" value="Unassembled WGS sequence"/>
</dbReference>
<comment type="caution">
    <text evidence="20">The sequence shown here is derived from an EMBL/GenBank/DDBJ whole genome shotgun (WGS) entry which is preliminary data.</text>
</comment>
<dbReference type="PIRSF" id="PIRSF037299">
    <property type="entry name" value="Glycosidase_CRH1_prd"/>
    <property type="match status" value="1"/>
</dbReference>
<evidence type="ECO:0000256" key="8">
    <source>
        <dbReference type="ARBA" id="ARBA00022801"/>
    </source>
</evidence>
<accession>A0ABR3XB61</accession>
<evidence type="ECO:0000256" key="11">
    <source>
        <dbReference type="ARBA" id="ARBA00023288"/>
    </source>
</evidence>
<evidence type="ECO:0000256" key="5">
    <source>
        <dbReference type="ARBA" id="ARBA00022676"/>
    </source>
</evidence>
<comment type="subcellular location">
    <subcellularLocation>
        <location evidence="2">Cell membrane</location>
        <topology evidence="2">Lipid-anchor</topology>
        <topology evidence="2">GPI-anchor</topology>
    </subcellularLocation>
</comment>
<dbReference type="PANTHER" id="PTHR10963:SF27">
    <property type="entry name" value="GLYCOSIDASE-RELATED"/>
    <property type="match status" value="1"/>
</dbReference>
<evidence type="ECO:0000256" key="16">
    <source>
        <dbReference type="SAM" id="MobiDB-lite"/>
    </source>
</evidence>
<keyword evidence="7 18" id="KW-0732">Signal</keyword>
<evidence type="ECO:0000256" key="2">
    <source>
        <dbReference type="ARBA" id="ARBA00004609"/>
    </source>
</evidence>
<keyword evidence="10" id="KW-0325">Glycoprotein</keyword>
<dbReference type="InterPro" id="IPR013320">
    <property type="entry name" value="ConA-like_dom_sf"/>
</dbReference>
<feature type="domain" description="GH16" evidence="19">
    <location>
        <begin position="23"/>
        <end position="242"/>
    </location>
</feature>
<evidence type="ECO:0000313" key="21">
    <source>
        <dbReference type="Proteomes" id="UP001583193"/>
    </source>
</evidence>
<evidence type="ECO:0000256" key="18">
    <source>
        <dbReference type="SAM" id="SignalP"/>
    </source>
</evidence>
<evidence type="ECO:0000259" key="19">
    <source>
        <dbReference type="PROSITE" id="PS51762"/>
    </source>
</evidence>
<evidence type="ECO:0000256" key="3">
    <source>
        <dbReference type="ARBA" id="ARBA00022475"/>
    </source>
</evidence>
<reference evidence="20 21" key="1">
    <citation type="journal article" date="2024" name="IMA Fungus">
        <title>IMA Genome - F19 : A genome assembly and annotation guide to empower mycologists, including annotated draft genome sequences of Ceratocystis pirilliformis, Diaporthe australafricana, Fusarium ophioides, Paecilomyces lecythidis, and Sporothrix stenoceras.</title>
        <authorList>
            <person name="Aylward J."/>
            <person name="Wilson A.M."/>
            <person name="Visagie C.M."/>
            <person name="Spraker J."/>
            <person name="Barnes I."/>
            <person name="Buitendag C."/>
            <person name="Ceriani C."/>
            <person name="Del Mar Angel L."/>
            <person name="du Plessis D."/>
            <person name="Fuchs T."/>
            <person name="Gasser K."/>
            <person name="Kramer D."/>
            <person name="Li W."/>
            <person name="Munsamy K."/>
            <person name="Piso A."/>
            <person name="Price J.L."/>
            <person name="Sonnekus B."/>
            <person name="Thomas C."/>
            <person name="van der Nest A."/>
            <person name="van Dijk A."/>
            <person name="van Heerden A."/>
            <person name="van Vuuren N."/>
            <person name="Yilmaz N."/>
            <person name="Duong T.A."/>
            <person name="van der Merwe N.A."/>
            <person name="Wingfield M.J."/>
            <person name="Wingfield B.D."/>
        </authorList>
    </citation>
    <scope>NUCLEOTIDE SEQUENCE [LARGE SCALE GENOMIC DNA]</scope>
    <source>
        <strain evidence="20 21">CMW 18167</strain>
    </source>
</reference>
<gene>
    <name evidence="20" type="primary">CRH1_2</name>
    <name evidence="20" type="ORF">Plec18167_006513</name>
</gene>
<feature type="transmembrane region" description="Helical" evidence="17">
    <location>
        <begin position="395"/>
        <end position="414"/>
    </location>
</feature>
<evidence type="ECO:0000256" key="10">
    <source>
        <dbReference type="ARBA" id="ARBA00023180"/>
    </source>
</evidence>
<evidence type="ECO:0000256" key="13">
    <source>
        <dbReference type="ARBA" id="ARBA00023316"/>
    </source>
</evidence>
<dbReference type="EMBL" id="JAVDPF010000023">
    <property type="protein sequence ID" value="KAL1872863.1"/>
    <property type="molecule type" value="Genomic_DNA"/>
</dbReference>
<keyword evidence="21" id="KW-1185">Reference proteome</keyword>
<evidence type="ECO:0000256" key="9">
    <source>
        <dbReference type="ARBA" id="ARBA00023136"/>
    </source>
</evidence>
<comment type="similarity">
    <text evidence="14">Belongs to the glycosyl hydrolase 16 family. CRH1 subfamily.</text>
</comment>
<comment type="catalytic activity">
    <reaction evidence="1">
        <text>Random endo-hydrolysis of N-acetyl-beta-D-glucosaminide (1-&gt;4)-beta-linkages in chitin and chitodextrins.</text>
        <dbReference type="EC" id="3.2.1.14"/>
    </reaction>
</comment>
<keyword evidence="11" id="KW-0449">Lipoprotein</keyword>
<dbReference type="CDD" id="cd02183">
    <property type="entry name" value="GH16_fungal_CRH1_transglycosylase"/>
    <property type="match status" value="1"/>
</dbReference>
<evidence type="ECO:0000256" key="7">
    <source>
        <dbReference type="ARBA" id="ARBA00022729"/>
    </source>
</evidence>
<dbReference type="Gene3D" id="2.60.120.200">
    <property type="match status" value="1"/>
</dbReference>
<keyword evidence="5" id="KW-0328">Glycosyltransferase</keyword>
<keyword evidence="8 15" id="KW-0378">Hydrolase</keyword>
<keyword evidence="17" id="KW-1133">Transmembrane helix</keyword>
<dbReference type="GO" id="GO:0042972">
    <property type="term" value="F:licheninase activity"/>
    <property type="evidence" value="ECO:0007669"/>
    <property type="project" value="UniProtKB-EC"/>
</dbReference>
<keyword evidence="13" id="KW-0961">Cell wall biogenesis/degradation</keyword>
<evidence type="ECO:0000256" key="14">
    <source>
        <dbReference type="ARBA" id="ARBA00038074"/>
    </source>
</evidence>
<keyword evidence="3" id="KW-1003">Cell membrane</keyword>
<dbReference type="PANTHER" id="PTHR10963">
    <property type="entry name" value="GLYCOSYL HYDROLASE-RELATED"/>
    <property type="match status" value="1"/>
</dbReference>
<evidence type="ECO:0000256" key="1">
    <source>
        <dbReference type="ARBA" id="ARBA00000822"/>
    </source>
</evidence>
<proteinExistence type="inferred from homology"/>
<name>A0ABR3XB61_9EURO</name>
<keyword evidence="17" id="KW-0812">Transmembrane</keyword>
<evidence type="ECO:0000313" key="20">
    <source>
        <dbReference type="EMBL" id="KAL1872863.1"/>
    </source>
</evidence>
<keyword evidence="4" id="KW-0336">GPI-anchor</keyword>
<keyword evidence="6" id="KW-0808">Transferase</keyword>
<sequence>MSPYSKFAAFAVAALLPFASAQTYSKCNPIEKSGCPSDAGLNTTTFSTDFTSISGTSFPGWSTTAGTVTGSKNGAEFTINKRGDAPTIQTDFYILFGQIDVKMKSAPGTGIVSSIVLESDDLDEIDWEALGGDNSQIQTDYFGKGDTSTYDRSTDVAVTTPQSVAHTYSVHWTSSSIEWLIDGKNVRTLQYADAKGGSRFPQTPSRVKIGIWAGGDPSNGQGTIEWAGGETDYTKAPFTMYVESVDITNYTPASEYSYDGTSGSWQSIKASNTTSSNDIGDTTSGDESSSNKGSSSSSTTSSKSSSASSSSSSSSSGSSSSGSSSSSSASSSGAASSGSASSTGGSSGSSSKSSSGGASSTAAGSGATAQAASSGASPSSSASTTDSAGMSVKPGIGFGSFMGLIGFFCASVILV</sequence>